<dbReference type="Gene3D" id="3.10.180.10">
    <property type="entry name" value="2,3-Dihydroxybiphenyl 1,2-Dioxygenase, domain 1"/>
    <property type="match status" value="1"/>
</dbReference>
<sequence length="509" mass="55443">MTIELEQKAEAPAELSYKLKVWLAADPLCAWSSAAVSSLLEASVCLRARSILLDVQILPLELEPSLPLWPLEVPRGKIHRRLSRDLSLHQEPSSGASEQSCELSCNLDGSGEGNVSNSFDVLRLVHFAWKRGKSFGLFQELVRLCHFCNTNISDPHVLQEAADSVGLDLDVKQYLDSGEDAAELRANMEFLQSASLSSIPTLVFGENFRTLVGSQPPHSIEAAAVRAVEESRQQLEKFKQADPASIRRVVLRASDASRSYGIYRHILEDAEDAEGSNPPSVRLTIPGSARRSELCIETFDEAADGSLPAEPLQLGFFVPTVAQLEGLAARLCESGMQAVSDERTPFRVQVQLRDPDGNTVALDTSPPLPRLLYPPEGLSLRHVGVPVAGRSLLAARAFFKELLRAPPVSVSCMCLGGVEVQLMGHAPLAARGPRLGAFCLEVELPEAPFLRAARTALRLGWDVRRENGRRVRRWVPALQPHKLASSQSVTVADKAGNSLALRKARGAEA</sequence>
<protein>
    <recommendedName>
        <fullName evidence="1">DSBA-like thioredoxin domain-containing protein</fullName>
    </recommendedName>
</protein>
<reference evidence="2" key="1">
    <citation type="submission" date="2014-05" db="EMBL/GenBank/DDBJ databases">
        <title>The transcriptome of the halophilic microalga Tetraselmis sp. GSL018 isolated from the Great Salt Lake, Utah.</title>
        <authorList>
            <person name="Jinkerson R.E."/>
            <person name="D'Adamo S."/>
            <person name="Posewitz M.C."/>
        </authorList>
    </citation>
    <scope>NUCLEOTIDE SEQUENCE</scope>
    <source>
        <strain evidence="2">GSL018</strain>
    </source>
</reference>
<dbReference type="PANTHER" id="PTHR13887:SF41">
    <property type="entry name" value="THIOREDOXIN SUPERFAMILY PROTEIN"/>
    <property type="match status" value="1"/>
</dbReference>
<dbReference type="GO" id="GO:0016491">
    <property type="term" value="F:oxidoreductase activity"/>
    <property type="evidence" value="ECO:0007669"/>
    <property type="project" value="InterPro"/>
</dbReference>
<dbReference type="AlphaFoldDB" id="A0A061R702"/>
<gene>
    <name evidence="2" type="ORF">TSPGSL018_8156</name>
</gene>
<evidence type="ECO:0000313" key="2">
    <source>
        <dbReference type="EMBL" id="JAC68677.1"/>
    </source>
</evidence>
<dbReference type="InterPro" id="IPR029068">
    <property type="entry name" value="Glyas_Bleomycin-R_OHBP_Dase"/>
</dbReference>
<evidence type="ECO:0000259" key="1">
    <source>
        <dbReference type="Pfam" id="PF01323"/>
    </source>
</evidence>
<dbReference type="SUPFAM" id="SSF54593">
    <property type="entry name" value="Glyoxalase/Bleomycin resistance protein/Dihydroxybiphenyl dioxygenase"/>
    <property type="match status" value="1"/>
</dbReference>
<dbReference type="Pfam" id="PF01323">
    <property type="entry name" value="DSBA"/>
    <property type="match status" value="1"/>
</dbReference>
<dbReference type="InterPro" id="IPR036249">
    <property type="entry name" value="Thioredoxin-like_sf"/>
</dbReference>
<dbReference type="InterPro" id="IPR001853">
    <property type="entry name" value="DSBA-like_thioredoxin_dom"/>
</dbReference>
<dbReference type="PANTHER" id="PTHR13887">
    <property type="entry name" value="GLUTATHIONE S-TRANSFERASE KAPPA"/>
    <property type="match status" value="1"/>
</dbReference>
<organism evidence="2">
    <name type="scientific">Tetraselmis sp. GSL018</name>
    <dbReference type="NCBI Taxonomy" id="582737"/>
    <lineage>
        <taxon>Eukaryota</taxon>
        <taxon>Viridiplantae</taxon>
        <taxon>Chlorophyta</taxon>
        <taxon>core chlorophytes</taxon>
        <taxon>Chlorodendrophyceae</taxon>
        <taxon>Chlorodendrales</taxon>
        <taxon>Chlorodendraceae</taxon>
        <taxon>Tetraselmis</taxon>
    </lineage>
</organism>
<dbReference type="Gene3D" id="3.40.30.10">
    <property type="entry name" value="Glutaredoxin"/>
    <property type="match status" value="1"/>
</dbReference>
<proteinExistence type="predicted"/>
<feature type="domain" description="DSBA-like thioredoxin" evidence="1">
    <location>
        <begin position="102"/>
        <end position="222"/>
    </location>
</feature>
<name>A0A061R702_9CHLO</name>
<dbReference type="EMBL" id="GBEZ01017682">
    <property type="protein sequence ID" value="JAC68677.1"/>
    <property type="molecule type" value="Transcribed_RNA"/>
</dbReference>
<accession>A0A061R702</accession>
<dbReference type="SUPFAM" id="SSF52833">
    <property type="entry name" value="Thioredoxin-like"/>
    <property type="match status" value="1"/>
</dbReference>